<dbReference type="InterPro" id="IPR023346">
    <property type="entry name" value="Lysozyme-like_dom_sf"/>
</dbReference>
<keyword evidence="2" id="KW-0645">Protease</keyword>
<feature type="compositionally biased region" description="Pro residues" evidence="9">
    <location>
        <begin position="671"/>
        <end position="700"/>
    </location>
</feature>
<evidence type="ECO:0000256" key="5">
    <source>
        <dbReference type="ARBA" id="ARBA00022801"/>
    </source>
</evidence>
<dbReference type="InterPro" id="IPR050396">
    <property type="entry name" value="Glycosyltr_51/Transpeptidase"/>
</dbReference>
<evidence type="ECO:0000313" key="13">
    <source>
        <dbReference type="EMBL" id="NMI01514.1"/>
    </source>
</evidence>
<feature type="compositionally biased region" description="Pro residues" evidence="9">
    <location>
        <begin position="1"/>
        <end position="12"/>
    </location>
</feature>
<comment type="catalytic activity">
    <reaction evidence="7">
        <text>Preferential cleavage: (Ac)2-L-Lys-D-Ala-|-D-Ala. Also transpeptidation of peptidyl-alanyl moieties that are N-acyl substituents of D-alanine.</text>
        <dbReference type="EC" id="3.4.16.4"/>
    </reaction>
</comment>
<dbReference type="InterPro" id="IPR001264">
    <property type="entry name" value="Glyco_trans_51"/>
</dbReference>
<dbReference type="PANTHER" id="PTHR32282">
    <property type="entry name" value="BINDING PROTEIN TRANSPEPTIDASE, PUTATIVE-RELATED"/>
    <property type="match status" value="1"/>
</dbReference>
<dbReference type="InterPro" id="IPR036950">
    <property type="entry name" value="PBP_transglycosylase"/>
</dbReference>
<sequence>MDTSPPPTPPGRRPARHGPTAPARRPRTGSRRRRHRHHETPDEQRRRLWRRIRRIGYVTLGAFVTGPVLAFLIGCLCFRVPTPDDAVSKQVATVSYDDGSQLAKIVPAQGNRTDVGVDQIPLEVRDAVLSAEDRTFYSNPGFDLTGIFRAAWSQLRGGVGGGSTITQQYVKKTLVGDEHSLWRKYKEVVIAFKLSQRESKDQILGDYLNAIYFGRGAYGIQAAARTYFGKSVSQLDVSQGALLAALIQSPSQWDPAIDPVHAQERWNYVMDGMVSQGWLTPQQRATESFPPTLPRRPVHDGSPTDSRGLIVDAVERELSSLGISEQELTHEGLRITTTIDPAMQQHAVDTEHTVLADQPRDLRSALVSIDPRTGGIRAYYGGDDGVGLDYAEVEKQPGSTFKPFVLLAALQQDPPIGLGTVMSGEPFPGLHNADPGATCDQCNLKQAMTISNNVVFYTLARKIGPQKVADAAHQAGITEPLPDPTEGIALGNKEVTPVELASAYATFAADGTYRPPHLVTKVVTSDNRVLYQAGPDGEQRISPRVTRNVTEAMLDVAGHDHIALSGGRPVAAKSGTVQSRFPNQNNDAWFAGFTPSLSTAVWIGTDHNDPIQTRDGTPISGDGLPGEIWHGFVNSALASTPVQDFPPLHPLGQPIDDHAASAPSSATPTTSSPPSPPPSPASTPSPTPGPSPMTSSPPTP</sequence>
<comment type="caution">
    <text evidence="13">The sequence shown here is derived from an EMBL/GenBank/DDBJ whole genome shotgun (WGS) entry which is preliminary data.</text>
</comment>
<dbReference type="InterPro" id="IPR012338">
    <property type="entry name" value="Beta-lactam/transpept-like"/>
</dbReference>
<dbReference type="EMBL" id="JAAXLA010000087">
    <property type="protein sequence ID" value="NMI01514.1"/>
    <property type="molecule type" value="Genomic_DNA"/>
</dbReference>
<dbReference type="SUPFAM" id="SSF53955">
    <property type="entry name" value="Lysozyme-like"/>
    <property type="match status" value="1"/>
</dbReference>
<evidence type="ECO:0000256" key="4">
    <source>
        <dbReference type="ARBA" id="ARBA00022679"/>
    </source>
</evidence>
<keyword evidence="3" id="KW-0328">Glycosyltransferase</keyword>
<proteinExistence type="predicted"/>
<dbReference type="Pfam" id="PF00905">
    <property type="entry name" value="Transpeptidase"/>
    <property type="match status" value="1"/>
</dbReference>
<feature type="compositionally biased region" description="Low complexity" evidence="9">
    <location>
        <begin position="660"/>
        <end position="670"/>
    </location>
</feature>
<feature type="domain" description="Penicillin-binding protein transpeptidase" evidence="11">
    <location>
        <begin position="366"/>
        <end position="607"/>
    </location>
</feature>
<keyword evidence="5" id="KW-0378">Hydrolase</keyword>
<evidence type="ECO:0000259" key="12">
    <source>
        <dbReference type="Pfam" id="PF00912"/>
    </source>
</evidence>
<feature type="transmembrane region" description="Helical" evidence="10">
    <location>
        <begin position="55"/>
        <end position="74"/>
    </location>
</feature>
<dbReference type="InterPro" id="IPR001460">
    <property type="entry name" value="PCN-bd_Tpept"/>
</dbReference>
<keyword evidence="10" id="KW-1133">Transmembrane helix</keyword>
<evidence type="ECO:0000256" key="3">
    <source>
        <dbReference type="ARBA" id="ARBA00022676"/>
    </source>
</evidence>
<feature type="non-terminal residue" evidence="13">
    <location>
        <position position="700"/>
    </location>
</feature>
<evidence type="ECO:0000313" key="14">
    <source>
        <dbReference type="Proteomes" id="UP000820669"/>
    </source>
</evidence>
<keyword evidence="14" id="KW-1185">Reference proteome</keyword>
<evidence type="ECO:0000256" key="6">
    <source>
        <dbReference type="ARBA" id="ARBA00023268"/>
    </source>
</evidence>
<evidence type="ECO:0000256" key="8">
    <source>
        <dbReference type="ARBA" id="ARBA00049902"/>
    </source>
</evidence>
<dbReference type="Pfam" id="PF00912">
    <property type="entry name" value="Transgly"/>
    <property type="match status" value="1"/>
</dbReference>
<organism evidence="13 14">
    <name type="scientific">Pseudonocardia acidicola</name>
    <dbReference type="NCBI Taxonomy" id="2724939"/>
    <lineage>
        <taxon>Bacteria</taxon>
        <taxon>Bacillati</taxon>
        <taxon>Actinomycetota</taxon>
        <taxon>Actinomycetes</taxon>
        <taxon>Pseudonocardiales</taxon>
        <taxon>Pseudonocardiaceae</taxon>
        <taxon>Pseudonocardia</taxon>
    </lineage>
</organism>
<dbReference type="SUPFAM" id="SSF56601">
    <property type="entry name" value="beta-lactamase/transpeptidase-like"/>
    <property type="match status" value="1"/>
</dbReference>
<name>A0ABX1SIU9_9PSEU</name>
<dbReference type="PANTHER" id="PTHR32282:SF34">
    <property type="entry name" value="PENICILLIN-BINDING PROTEIN 1A"/>
    <property type="match status" value="1"/>
</dbReference>
<protein>
    <submittedName>
        <fullName evidence="13">Penicillin-binding protein</fullName>
    </submittedName>
</protein>
<gene>
    <name evidence="13" type="ORF">HF526_30085</name>
</gene>
<dbReference type="Gene3D" id="1.10.3810.10">
    <property type="entry name" value="Biosynthetic peptidoglycan transglycosylase-like"/>
    <property type="match status" value="1"/>
</dbReference>
<keyword evidence="4" id="KW-0808">Transferase</keyword>
<feature type="region of interest" description="Disordered" evidence="9">
    <location>
        <begin position="285"/>
        <end position="306"/>
    </location>
</feature>
<evidence type="ECO:0000256" key="2">
    <source>
        <dbReference type="ARBA" id="ARBA00022670"/>
    </source>
</evidence>
<dbReference type="Proteomes" id="UP000820669">
    <property type="component" value="Unassembled WGS sequence"/>
</dbReference>
<feature type="region of interest" description="Disordered" evidence="9">
    <location>
        <begin position="1"/>
        <end position="45"/>
    </location>
</feature>
<keyword evidence="6" id="KW-0511">Multifunctional enzyme</keyword>
<feature type="region of interest" description="Disordered" evidence="9">
    <location>
        <begin position="644"/>
        <end position="700"/>
    </location>
</feature>
<evidence type="ECO:0000256" key="1">
    <source>
        <dbReference type="ARBA" id="ARBA00022645"/>
    </source>
</evidence>
<dbReference type="Gene3D" id="3.40.710.10">
    <property type="entry name" value="DD-peptidase/beta-lactamase superfamily"/>
    <property type="match status" value="1"/>
</dbReference>
<evidence type="ECO:0000256" key="7">
    <source>
        <dbReference type="ARBA" id="ARBA00034000"/>
    </source>
</evidence>
<evidence type="ECO:0000256" key="9">
    <source>
        <dbReference type="SAM" id="MobiDB-lite"/>
    </source>
</evidence>
<feature type="compositionally biased region" description="Basic residues" evidence="9">
    <location>
        <begin position="24"/>
        <end position="38"/>
    </location>
</feature>
<evidence type="ECO:0000259" key="11">
    <source>
        <dbReference type="Pfam" id="PF00905"/>
    </source>
</evidence>
<evidence type="ECO:0000256" key="10">
    <source>
        <dbReference type="SAM" id="Phobius"/>
    </source>
</evidence>
<accession>A0ABX1SIU9</accession>
<keyword evidence="1" id="KW-0121">Carboxypeptidase</keyword>
<keyword evidence="10" id="KW-0812">Transmembrane</keyword>
<reference evidence="13 14" key="1">
    <citation type="submission" date="2020-04" db="EMBL/GenBank/DDBJ databases">
        <authorList>
            <person name="Klaysubun C."/>
            <person name="Duangmal K."/>
            <person name="Lipun K."/>
        </authorList>
    </citation>
    <scope>NUCLEOTIDE SEQUENCE [LARGE SCALE GENOMIC DNA]</scope>
    <source>
        <strain evidence="13 14">K10HN5</strain>
    </source>
</reference>
<comment type="catalytic activity">
    <reaction evidence="8">
        <text>[GlcNAc-(1-&gt;4)-Mur2Ac(oyl-L-Ala-gamma-D-Glu-L-Lys-D-Ala-D-Ala)](n)-di-trans,octa-cis-undecaprenyl diphosphate + beta-D-GlcNAc-(1-&gt;4)-Mur2Ac(oyl-L-Ala-gamma-D-Glu-L-Lys-D-Ala-D-Ala)-di-trans,octa-cis-undecaprenyl diphosphate = [GlcNAc-(1-&gt;4)-Mur2Ac(oyl-L-Ala-gamma-D-Glu-L-Lys-D-Ala-D-Ala)](n+1)-di-trans,octa-cis-undecaprenyl diphosphate + di-trans,octa-cis-undecaprenyl diphosphate + H(+)</text>
        <dbReference type="Rhea" id="RHEA:23708"/>
        <dbReference type="Rhea" id="RHEA-COMP:9602"/>
        <dbReference type="Rhea" id="RHEA-COMP:9603"/>
        <dbReference type="ChEBI" id="CHEBI:15378"/>
        <dbReference type="ChEBI" id="CHEBI:58405"/>
        <dbReference type="ChEBI" id="CHEBI:60033"/>
        <dbReference type="ChEBI" id="CHEBI:78435"/>
        <dbReference type="EC" id="2.4.99.28"/>
    </reaction>
</comment>
<keyword evidence="10" id="KW-0472">Membrane</keyword>
<feature type="domain" description="Glycosyl transferase family 51" evidence="12">
    <location>
        <begin position="99"/>
        <end position="273"/>
    </location>
</feature>